<feature type="transmembrane region" description="Helical" evidence="6">
    <location>
        <begin position="314"/>
        <end position="339"/>
    </location>
</feature>
<reference evidence="7" key="1">
    <citation type="journal article" date="2021" name="Nat. Commun.">
        <title>Genetic determinants of endophytism in the Arabidopsis root mycobiome.</title>
        <authorList>
            <person name="Mesny F."/>
            <person name="Miyauchi S."/>
            <person name="Thiergart T."/>
            <person name="Pickel B."/>
            <person name="Atanasova L."/>
            <person name="Karlsson M."/>
            <person name="Huettel B."/>
            <person name="Barry K.W."/>
            <person name="Haridas S."/>
            <person name="Chen C."/>
            <person name="Bauer D."/>
            <person name="Andreopoulos W."/>
            <person name="Pangilinan J."/>
            <person name="LaButti K."/>
            <person name="Riley R."/>
            <person name="Lipzen A."/>
            <person name="Clum A."/>
            <person name="Drula E."/>
            <person name="Henrissat B."/>
            <person name="Kohler A."/>
            <person name="Grigoriev I.V."/>
            <person name="Martin F.M."/>
            <person name="Hacquard S."/>
        </authorList>
    </citation>
    <scope>NUCLEOTIDE SEQUENCE</scope>
    <source>
        <strain evidence="7">MPI-SDFR-AT-0073</strain>
    </source>
</reference>
<feature type="transmembrane region" description="Helical" evidence="6">
    <location>
        <begin position="161"/>
        <end position="183"/>
    </location>
</feature>
<dbReference type="GO" id="GO:0016020">
    <property type="term" value="C:membrane"/>
    <property type="evidence" value="ECO:0007669"/>
    <property type="project" value="UniProtKB-SubCell"/>
</dbReference>
<dbReference type="GO" id="GO:0022857">
    <property type="term" value="F:transmembrane transporter activity"/>
    <property type="evidence" value="ECO:0007669"/>
    <property type="project" value="InterPro"/>
</dbReference>
<protein>
    <submittedName>
        <fullName evidence="7">Amino acid permease family protein</fullName>
    </submittedName>
</protein>
<feature type="transmembrane region" description="Helical" evidence="6">
    <location>
        <begin position="116"/>
        <end position="141"/>
    </location>
</feature>
<dbReference type="RefSeq" id="XP_045960107.1">
    <property type="nucleotide sequence ID" value="XM_046102564.1"/>
</dbReference>
<name>A0A9P8UPH1_9PEZI</name>
<keyword evidence="8" id="KW-1185">Reference proteome</keyword>
<evidence type="ECO:0000256" key="4">
    <source>
        <dbReference type="ARBA" id="ARBA00022989"/>
    </source>
</evidence>
<dbReference type="PIRSF" id="PIRSF006060">
    <property type="entry name" value="AA_transporter"/>
    <property type="match status" value="1"/>
</dbReference>
<feature type="transmembrane region" description="Helical" evidence="6">
    <location>
        <begin position="449"/>
        <end position="467"/>
    </location>
</feature>
<evidence type="ECO:0000313" key="8">
    <source>
        <dbReference type="Proteomes" id="UP000758603"/>
    </source>
</evidence>
<keyword evidence="2" id="KW-0813">Transport</keyword>
<evidence type="ECO:0000256" key="6">
    <source>
        <dbReference type="SAM" id="Phobius"/>
    </source>
</evidence>
<dbReference type="OrthoDB" id="2417308at2759"/>
<dbReference type="EMBL" id="JAGPXC010000003">
    <property type="protein sequence ID" value="KAH6655842.1"/>
    <property type="molecule type" value="Genomic_DNA"/>
</dbReference>
<dbReference type="AlphaFoldDB" id="A0A9P8UPH1"/>
<dbReference type="Pfam" id="PF13520">
    <property type="entry name" value="AA_permease_2"/>
    <property type="match status" value="1"/>
</dbReference>
<comment type="subcellular location">
    <subcellularLocation>
        <location evidence="1">Membrane</location>
        <topology evidence="1">Multi-pass membrane protein</topology>
    </subcellularLocation>
</comment>
<organism evidence="7 8">
    <name type="scientific">Truncatella angustata</name>
    <dbReference type="NCBI Taxonomy" id="152316"/>
    <lineage>
        <taxon>Eukaryota</taxon>
        <taxon>Fungi</taxon>
        <taxon>Dikarya</taxon>
        <taxon>Ascomycota</taxon>
        <taxon>Pezizomycotina</taxon>
        <taxon>Sordariomycetes</taxon>
        <taxon>Xylariomycetidae</taxon>
        <taxon>Amphisphaeriales</taxon>
        <taxon>Sporocadaceae</taxon>
        <taxon>Truncatella</taxon>
    </lineage>
</organism>
<dbReference type="PANTHER" id="PTHR45649:SF22">
    <property type="entry name" value="TRANSPORTER, PUTATIVE (EUROFUNG)-RELATED"/>
    <property type="match status" value="1"/>
</dbReference>
<proteinExistence type="predicted"/>
<accession>A0A9P8UPH1</accession>
<evidence type="ECO:0000313" key="7">
    <source>
        <dbReference type="EMBL" id="KAH6655842.1"/>
    </source>
</evidence>
<feature type="transmembrane region" description="Helical" evidence="6">
    <location>
        <begin position="407"/>
        <end position="429"/>
    </location>
</feature>
<feature type="transmembrane region" description="Helical" evidence="6">
    <location>
        <begin position="479"/>
        <end position="498"/>
    </location>
</feature>
<dbReference type="PANTHER" id="PTHR45649">
    <property type="entry name" value="AMINO-ACID PERMEASE BAT1"/>
    <property type="match status" value="1"/>
</dbReference>
<feature type="transmembrane region" description="Helical" evidence="6">
    <location>
        <begin position="279"/>
        <end position="302"/>
    </location>
</feature>
<evidence type="ECO:0000256" key="3">
    <source>
        <dbReference type="ARBA" id="ARBA00022692"/>
    </source>
</evidence>
<dbReference type="Proteomes" id="UP000758603">
    <property type="component" value="Unassembled WGS sequence"/>
</dbReference>
<feature type="transmembrane region" description="Helical" evidence="6">
    <location>
        <begin position="195"/>
        <end position="216"/>
    </location>
</feature>
<keyword evidence="3 6" id="KW-0812">Transmembrane</keyword>
<sequence length="535" mass="59000">MDSPRLEPVKSGGNFNSDAMDLAEMGHTEVLTRKFGTWSILAMSFCVLGTWAVFAQDLADGLVNGGPVSILWGLCLVTFCNLCIALSLSEFCSGMPTALGQAYWVYRLLDTPGGRFASYMTAWINVFGWWTLTASVVAFMTEFLLGMKIMFDEEWAGANEGWLSFLVYLGITFCFTLVNLFGCRSDKFLPWFNNFMGVGFAALFIIISLVLVITVGTKTELSFQPPTFVFQTWINETGWNDGVTWFMGLLQSAYGLTAFDSVIHMVEEIPLPRKNAPKAMYLSVIFGAISGFIFMMVCLFSIQDLDATLDPPTGLPFIELLTQTIGVQGAAVLLALFIFNSLGQGVSVMTSSSRLTWGFARDGGLPWSGYFTLVDEKLKMPARALWLQSFVIALVGVLYLFSNTVLVAILGVSTIALTISYGIPISVLLFVGRDKLPKGPFVLGRFGPYLNWVSVIYCAITSVFFFFPGEPNPALEDMNWAIVVFGIMLVIAVAFWFVKGKTSYFGTDGIDERMIIARQLEMDPSVNVAIAHKKD</sequence>
<keyword evidence="4 6" id="KW-1133">Transmembrane helix</keyword>
<feature type="transmembrane region" description="Helical" evidence="6">
    <location>
        <begin position="384"/>
        <end position="401"/>
    </location>
</feature>
<feature type="transmembrane region" description="Helical" evidence="6">
    <location>
        <begin position="245"/>
        <end position="267"/>
    </location>
</feature>
<evidence type="ECO:0000256" key="5">
    <source>
        <dbReference type="ARBA" id="ARBA00023136"/>
    </source>
</evidence>
<dbReference type="Gene3D" id="1.20.1740.10">
    <property type="entry name" value="Amino acid/polyamine transporter I"/>
    <property type="match status" value="1"/>
</dbReference>
<comment type="caution">
    <text evidence="7">The sequence shown here is derived from an EMBL/GenBank/DDBJ whole genome shotgun (WGS) entry which is preliminary data.</text>
</comment>
<gene>
    <name evidence="7" type="ORF">BKA67DRAFT_562008</name>
</gene>
<evidence type="ECO:0000256" key="2">
    <source>
        <dbReference type="ARBA" id="ARBA00022448"/>
    </source>
</evidence>
<keyword evidence="5 6" id="KW-0472">Membrane</keyword>
<dbReference type="InterPro" id="IPR002293">
    <property type="entry name" value="AA/rel_permease1"/>
</dbReference>
<feature type="transmembrane region" description="Helical" evidence="6">
    <location>
        <begin position="66"/>
        <end position="88"/>
    </location>
</feature>
<evidence type="ECO:0000256" key="1">
    <source>
        <dbReference type="ARBA" id="ARBA00004141"/>
    </source>
</evidence>
<feature type="transmembrane region" description="Helical" evidence="6">
    <location>
        <begin position="35"/>
        <end position="54"/>
    </location>
</feature>
<dbReference type="GeneID" id="70131456"/>